<proteinExistence type="predicted"/>
<dbReference type="Proteomes" id="UP000240883">
    <property type="component" value="Unassembled WGS sequence"/>
</dbReference>
<dbReference type="AlphaFoldDB" id="A0A2T2N4W4"/>
<organism evidence="1 2">
    <name type="scientific">Corynespora cassiicola Philippines</name>
    <dbReference type="NCBI Taxonomy" id="1448308"/>
    <lineage>
        <taxon>Eukaryota</taxon>
        <taxon>Fungi</taxon>
        <taxon>Dikarya</taxon>
        <taxon>Ascomycota</taxon>
        <taxon>Pezizomycotina</taxon>
        <taxon>Dothideomycetes</taxon>
        <taxon>Pleosporomycetidae</taxon>
        <taxon>Pleosporales</taxon>
        <taxon>Corynesporascaceae</taxon>
        <taxon>Corynespora</taxon>
    </lineage>
</organism>
<evidence type="ECO:0000313" key="2">
    <source>
        <dbReference type="Proteomes" id="UP000240883"/>
    </source>
</evidence>
<keyword evidence="2" id="KW-1185">Reference proteome</keyword>
<reference evidence="1 2" key="1">
    <citation type="journal article" date="2018" name="Front. Microbiol.">
        <title>Genome-Wide Analysis of Corynespora cassiicola Leaf Fall Disease Putative Effectors.</title>
        <authorList>
            <person name="Lopez D."/>
            <person name="Ribeiro S."/>
            <person name="Label P."/>
            <person name="Fumanal B."/>
            <person name="Venisse J.S."/>
            <person name="Kohler A."/>
            <person name="de Oliveira R.R."/>
            <person name="Labutti K."/>
            <person name="Lipzen A."/>
            <person name="Lail K."/>
            <person name="Bauer D."/>
            <person name="Ohm R.A."/>
            <person name="Barry K.W."/>
            <person name="Spatafora J."/>
            <person name="Grigoriev I.V."/>
            <person name="Martin F.M."/>
            <person name="Pujade-Renaud V."/>
        </authorList>
    </citation>
    <scope>NUCLEOTIDE SEQUENCE [LARGE SCALE GENOMIC DNA]</scope>
    <source>
        <strain evidence="1 2">Philippines</strain>
    </source>
</reference>
<dbReference type="EMBL" id="KZ678148">
    <property type="protein sequence ID" value="PSN60485.1"/>
    <property type="molecule type" value="Genomic_DNA"/>
</dbReference>
<sequence>MNIELVYHSSTMSPSYPNWEWESEHSIRFAAPNKRVVYKILEDSEEEEVLHRKAAGTILCGRIKELAKLLSNHRIQLDSVTINELEVVLFLSTPPFPSKQKPTQGRRKSYATLSKLCTIPEERVIGNEVSPGNTSFGKWISLYENLSPRKRCAIYANI</sequence>
<dbReference type="OrthoDB" id="3797709at2759"/>
<protein>
    <submittedName>
        <fullName evidence="1">Uncharacterized protein</fullName>
    </submittedName>
</protein>
<gene>
    <name evidence="1" type="ORF">BS50DRAFT_654910</name>
</gene>
<evidence type="ECO:0000313" key="1">
    <source>
        <dbReference type="EMBL" id="PSN60485.1"/>
    </source>
</evidence>
<accession>A0A2T2N4W4</accession>
<name>A0A2T2N4W4_CORCC</name>